<evidence type="ECO:0000313" key="3">
    <source>
        <dbReference type="Proteomes" id="UP000669179"/>
    </source>
</evidence>
<keyword evidence="2" id="KW-0378">Hydrolase</keyword>
<dbReference type="InterPro" id="IPR001940">
    <property type="entry name" value="Peptidase_S1C"/>
</dbReference>
<dbReference type="PANTHER" id="PTHR43019">
    <property type="entry name" value="SERINE ENDOPROTEASE DEGS"/>
    <property type="match status" value="1"/>
</dbReference>
<gene>
    <name evidence="2" type="ORF">J4573_25810</name>
</gene>
<keyword evidence="3" id="KW-1185">Reference proteome</keyword>
<dbReference type="InterPro" id="IPR047680">
    <property type="entry name" value="MarP-like"/>
</dbReference>
<dbReference type="NCBIfam" id="NF033740">
    <property type="entry name" value="MarP_fam_protase"/>
    <property type="match status" value="1"/>
</dbReference>
<proteinExistence type="predicted"/>
<reference evidence="2" key="1">
    <citation type="submission" date="2021-03" db="EMBL/GenBank/DDBJ databases">
        <authorList>
            <person name="Kanchanasin P."/>
            <person name="Saeng-In P."/>
            <person name="Phongsopitanun W."/>
            <person name="Yuki M."/>
            <person name="Kudo T."/>
            <person name="Ohkuma M."/>
            <person name="Tanasupawat S."/>
        </authorList>
    </citation>
    <scope>NUCLEOTIDE SEQUENCE</scope>
    <source>
        <strain evidence="2">GKU 128</strain>
    </source>
</reference>
<name>A0A939PDD4_9ACTN</name>
<protein>
    <submittedName>
        <fullName evidence="2">MarP family serine protease</fullName>
    </submittedName>
</protein>
<sequence length="295" mass="30725">MPFTEQDLRELLVDHGGTEPAPAFLLAETVERRGRRVRRRLRVTAVTAGAAAVACAATAVLVLPGLGDHEVPGPLTTSEVAPPNDDVLKSGPVQRAIKSVVKLTATAPQCQRRIDGTGFVYAPRHVMTNAHVVAGSQGTVKVRSVAGKQQEARVVLYDPVKDIAVLYVPGLTAAPLAFTPRASVGDDAAVVGFPKGGPLTASAARIRARQTATGLDIYHRSRVSREIYTIRGHMEPGDAGGPLLTPQGTVLGMNFAAALDTETPTAYALTAGQVASAAQQARNATAPVSTEGCSD</sequence>
<keyword evidence="2" id="KW-0645">Protease</keyword>
<dbReference type="EMBL" id="JAGEOJ010000010">
    <property type="protein sequence ID" value="MBO2450545.1"/>
    <property type="molecule type" value="Genomic_DNA"/>
</dbReference>
<dbReference type="InterPro" id="IPR009003">
    <property type="entry name" value="Peptidase_S1_PA"/>
</dbReference>
<dbReference type="GO" id="GO:0006508">
    <property type="term" value="P:proteolysis"/>
    <property type="evidence" value="ECO:0007669"/>
    <property type="project" value="UniProtKB-KW"/>
</dbReference>
<keyword evidence="1" id="KW-0472">Membrane</keyword>
<accession>A0A939PDD4</accession>
<dbReference type="SUPFAM" id="SSF50494">
    <property type="entry name" value="Trypsin-like serine proteases"/>
    <property type="match status" value="1"/>
</dbReference>
<keyword evidence="1" id="KW-1133">Transmembrane helix</keyword>
<dbReference type="AlphaFoldDB" id="A0A939PDD4"/>
<dbReference type="GO" id="GO:0004252">
    <property type="term" value="F:serine-type endopeptidase activity"/>
    <property type="evidence" value="ECO:0007669"/>
    <property type="project" value="InterPro"/>
</dbReference>
<dbReference type="Gene3D" id="2.40.10.10">
    <property type="entry name" value="Trypsin-like serine proteases"/>
    <property type="match status" value="2"/>
</dbReference>
<dbReference type="InterPro" id="IPR043504">
    <property type="entry name" value="Peptidase_S1_PA_chymotrypsin"/>
</dbReference>
<feature type="transmembrane region" description="Helical" evidence="1">
    <location>
        <begin position="41"/>
        <end position="66"/>
    </location>
</feature>
<keyword evidence="1" id="KW-0812">Transmembrane</keyword>
<dbReference type="Proteomes" id="UP000669179">
    <property type="component" value="Unassembled WGS sequence"/>
</dbReference>
<evidence type="ECO:0000256" key="1">
    <source>
        <dbReference type="SAM" id="Phobius"/>
    </source>
</evidence>
<evidence type="ECO:0000313" key="2">
    <source>
        <dbReference type="EMBL" id="MBO2450545.1"/>
    </source>
</evidence>
<dbReference type="PRINTS" id="PR00834">
    <property type="entry name" value="PROTEASES2C"/>
</dbReference>
<dbReference type="Pfam" id="PF13365">
    <property type="entry name" value="Trypsin_2"/>
    <property type="match status" value="1"/>
</dbReference>
<comment type="caution">
    <text evidence="2">The sequence shown here is derived from an EMBL/GenBank/DDBJ whole genome shotgun (WGS) entry which is preliminary data.</text>
</comment>
<dbReference type="RefSeq" id="WP_208258399.1">
    <property type="nucleotide sequence ID" value="NZ_JAGEOJ010000010.1"/>
</dbReference>
<organism evidence="2 3">
    <name type="scientific">Actinomadura barringtoniae</name>
    <dbReference type="NCBI Taxonomy" id="1427535"/>
    <lineage>
        <taxon>Bacteria</taxon>
        <taxon>Bacillati</taxon>
        <taxon>Actinomycetota</taxon>
        <taxon>Actinomycetes</taxon>
        <taxon>Streptosporangiales</taxon>
        <taxon>Thermomonosporaceae</taxon>
        <taxon>Actinomadura</taxon>
    </lineage>
</organism>
<dbReference type="PANTHER" id="PTHR43019:SF23">
    <property type="entry name" value="PROTEASE DO-LIKE 5, CHLOROPLASTIC"/>
    <property type="match status" value="1"/>
</dbReference>